<dbReference type="EMBL" id="JACKTY010000014">
    <property type="protein sequence ID" value="MCV7225496.1"/>
    <property type="molecule type" value="Genomic_DNA"/>
</dbReference>
<evidence type="ECO:0000313" key="1">
    <source>
        <dbReference type="EMBL" id="MCV7225496.1"/>
    </source>
</evidence>
<accession>A0ABT3C8D8</accession>
<gene>
    <name evidence="1" type="ORF">H7J73_05540</name>
</gene>
<dbReference type="Proteomes" id="UP001526201">
    <property type="component" value="Unassembled WGS sequence"/>
</dbReference>
<protein>
    <submittedName>
        <fullName evidence="1">Uncharacterized protein</fullName>
    </submittedName>
</protein>
<comment type="caution">
    <text evidence="1">The sequence shown here is derived from an EMBL/GenBank/DDBJ whole genome shotgun (WGS) entry which is preliminary data.</text>
</comment>
<evidence type="ECO:0000313" key="2">
    <source>
        <dbReference type="Proteomes" id="UP001526201"/>
    </source>
</evidence>
<keyword evidence="2" id="KW-1185">Reference proteome</keyword>
<proteinExistence type="predicted"/>
<organism evidence="1 2">
    <name type="scientific">Mycolicibacterium komossense</name>
    <dbReference type="NCBI Taxonomy" id="1779"/>
    <lineage>
        <taxon>Bacteria</taxon>
        <taxon>Bacillati</taxon>
        <taxon>Actinomycetota</taxon>
        <taxon>Actinomycetes</taxon>
        <taxon>Mycobacteriales</taxon>
        <taxon>Mycobacteriaceae</taxon>
        <taxon>Mycolicibacterium</taxon>
    </lineage>
</organism>
<name>A0ABT3C8D8_9MYCO</name>
<sequence>MGLQGLGAYTTNCDLAVQPPAAIGAAPSAGAVVACRNIPGCLSQWVNNPGQVQVPQRSTAIVNSQ</sequence>
<reference evidence="1 2" key="1">
    <citation type="journal article" date="2022" name="BMC Genomics">
        <title>Comparative genome analysis of mycobacteria focusing on tRNA and non-coding RNA.</title>
        <authorList>
            <person name="Behra P.R.K."/>
            <person name="Pettersson B.M.F."/>
            <person name="Ramesh M."/>
            <person name="Das S."/>
            <person name="Dasgupta S."/>
            <person name="Kirsebom L.A."/>
        </authorList>
    </citation>
    <scope>NUCLEOTIDE SEQUENCE [LARGE SCALE GENOMIC DNA]</scope>
    <source>
        <strain evidence="1 2">DSM 44078</strain>
    </source>
</reference>